<evidence type="ECO:0000256" key="5">
    <source>
        <dbReference type="ARBA" id="ARBA00022801"/>
    </source>
</evidence>
<keyword evidence="5" id="KW-0378">Hydrolase</keyword>
<dbReference type="EMBL" id="CAJFCW020000002">
    <property type="protein sequence ID" value="CAG9091233.1"/>
    <property type="molecule type" value="Genomic_DNA"/>
</dbReference>
<feature type="chain" id="PRO_5036220902" evidence="8">
    <location>
        <begin position="19"/>
        <end position="725"/>
    </location>
</feature>
<dbReference type="Proteomes" id="UP000614601">
    <property type="component" value="Unassembled WGS sequence"/>
</dbReference>
<dbReference type="GO" id="GO:0046872">
    <property type="term" value="F:metal ion binding"/>
    <property type="evidence" value="ECO:0007669"/>
    <property type="project" value="UniProtKB-KW"/>
</dbReference>
<reference evidence="11" key="1">
    <citation type="submission" date="2020-09" db="EMBL/GenBank/DDBJ databases">
        <authorList>
            <person name="Kikuchi T."/>
        </authorList>
    </citation>
    <scope>NUCLEOTIDE SEQUENCE</scope>
    <source>
        <strain evidence="11">SH1</strain>
    </source>
</reference>
<evidence type="ECO:0000259" key="9">
    <source>
        <dbReference type="Pfam" id="PF01431"/>
    </source>
</evidence>
<dbReference type="PANTHER" id="PTHR11733:SF237">
    <property type="entry name" value="NEPRILYSIN-LIKE 4"/>
    <property type="match status" value="1"/>
</dbReference>
<feature type="signal peptide" evidence="8">
    <location>
        <begin position="1"/>
        <end position="18"/>
    </location>
</feature>
<dbReference type="InterPro" id="IPR042089">
    <property type="entry name" value="Peptidase_M13_dom_2"/>
</dbReference>
<dbReference type="EMBL" id="CAJFDH010000002">
    <property type="protein sequence ID" value="CAD5210385.1"/>
    <property type="molecule type" value="Genomic_DNA"/>
</dbReference>
<evidence type="ECO:0000313" key="11">
    <source>
        <dbReference type="EMBL" id="CAD5210385.1"/>
    </source>
</evidence>
<dbReference type="PANTHER" id="PTHR11733">
    <property type="entry name" value="ZINC METALLOPROTEASE FAMILY M13 NEPRILYSIN-RELATED"/>
    <property type="match status" value="1"/>
</dbReference>
<dbReference type="GO" id="GO:0004222">
    <property type="term" value="F:metalloendopeptidase activity"/>
    <property type="evidence" value="ECO:0007669"/>
    <property type="project" value="InterPro"/>
</dbReference>
<dbReference type="PROSITE" id="PS51885">
    <property type="entry name" value="NEPRILYSIN"/>
    <property type="match status" value="1"/>
</dbReference>
<dbReference type="PRINTS" id="PR00786">
    <property type="entry name" value="NEPRILYSIN"/>
</dbReference>
<dbReference type="AlphaFoldDB" id="A0A811K3L2"/>
<evidence type="ECO:0000256" key="7">
    <source>
        <dbReference type="ARBA" id="ARBA00023049"/>
    </source>
</evidence>
<keyword evidence="8" id="KW-0732">Signal</keyword>
<evidence type="ECO:0000256" key="4">
    <source>
        <dbReference type="ARBA" id="ARBA00022723"/>
    </source>
</evidence>
<organism evidence="11 12">
    <name type="scientific">Bursaphelenchus okinawaensis</name>
    <dbReference type="NCBI Taxonomy" id="465554"/>
    <lineage>
        <taxon>Eukaryota</taxon>
        <taxon>Metazoa</taxon>
        <taxon>Ecdysozoa</taxon>
        <taxon>Nematoda</taxon>
        <taxon>Chromadorea</taxon>
        <taxon>Rhabditida</taxon>
        <taxon>Tylenchina</taxon>
        <taxon>Tylenchomorpha</taxon>
        <taxon>Aphelenchoidea</taxon>
        <taxon>Aphelenchoididae</taxon>
        <taxon>Bursaphelenchus</taxon>
    </lineage>
</organism>
<feature type="domain" description="Peptidase M13 N-terminal" evidence="10">
    <location>
        <begin position="58"/>
        <end position="457"/>
    </location>
</feature>
<dbReference type="OrthoDB" id="6475849at2759"/>
<evidence type="ECO:0000313" key="12">
    <source>
        <dbReference type="Proteomes" id="UP000614601"/>
    </source>
</evidence>
<protein>
    <submittedName>
        <fullName evidence="11">Uncharacterized protein</fullName>
    </submittedName>
</protein>
<dbReference type="GO" id="GO:0005886">
    <property type="term" value="C:plasma membrane"/>
    <property type="evidence" value="ECO:0007669"/>
    <property type="project" value="TreeGrafter"/>
</dbReference>
<gene>
    <name evidence="11" type="ORF">BOKJ2_LOCUS3161</name>
</gene>
<dbReference type="Proteomes" id="UP000783686">
    <property type="component" value="Unassembled WGS sequence"/>
</dbReference>
<dbReference type="InterPro" id="IPR024079">
    <property type="entry name" value="MetalloPept_cat_dom_sf"/>
</dbReference>
<keyword evidence="6" id="KW-0862">Zinc</keyword>
<dbReference type="InterPro" id="IPR008753">
    <property type="entry name" value="Peptidase_M13_N"/>
</dbReference>
<keyword evidence="3" id="KW-0645">Protease</keyword>
<keyword evidence="7" id="KW-0482">Metalloprotease</keyword>
<dbReference type="GO" id="GO:0016485">
    <property type="term" value="P:protein processing"/>
    <property type="evidence" value="ECO:0007669"/>
    <property type="project" value="TreeGrafter"/>
</dbReference>
<evidence type="ECO:0000256" key="8">
    <source>
        <dbReference type="SAM" id="SignalP"/>
    </source>
</evidence>
<dbReference type="Pfam" id="PF05649">
    <property type="entry name" value="Peptidase_M13_N"/>
    <property type="match status" value="1"/>
</dbReference>
<dbReference type="Gene3D" id="3.40.390.10">
    <property type="entry name" value="Collagenase (Catalytic Domain)"/>
    <property type="match status" value="1"/>
</dbReference>
<evidence type="ECO:0000256" key="2">
    <source>
        <dbReference type="ARBA" id="ARBA00007357"/>
    </source>
</evidence>
<dbReference type="SUPFAM" id="SSF55486">
    <property type="entry name" value="Metalloproteases ('zincins'), catalytic domain"/>
    <property type="match status" value="1"/>
</dbReference>
<keyword evidence="4" id="KW-0479">Metal-binding</keyword>
<dbReference type="CDD" id="cd08662">
    <property type="entry name" value="M13"/>
    <property type="match status" value="1"/>
</dbReference>
<evidence type="ECO:0000256" key="1">
    <source>
        <dbReference type="ARBA" id="ARBA00001947"/>
    </source>
</evidence>
<evidence type="ECO:0000256" key="6">
    <source>
        <dbReference type="ARBA" id="ARBA00022833"/>
    </source>
</evidence>
<comment type="cofactor">
    <cofactor evidence="1">
        <name>Zn(2+)</name>
        <dbReference type="ChEBI" id="CHEBI:29105"/>
    </cofactor>
</comment>
<proteinExistence type="inferred from homology"/>
<evidence type="ECO:0000259" key="10">
    <source>
        <dbReference type="Pfam" id="PF05649"/>
    </source>
</evidence>
<feature type="domain" description="Peptidase M13 C-terminal" evidence="9">
    <location>
        <begin position="517"/>
        <end position="724"/>
    </location>
</feature>
<name>A0A811K3L2_9BILA</name>
<dbReference type="InterPro" id="IPR018497">
    <property type="entry name" value="Peptidase_M13_C"/>
</dbReference>
<dbReference type="Pfam" id="PF01431">
    <property type="entry name" value="Peptidase_M13"/>
    <property type="match status" value="1"/>
</dbReference>
<dbReference type="InterPro" id="IPR000718">
    <property type="entry name" value="Peptidase_M13"/>
</dbReference>
<evidence type="ECO:0000256" key="3">
    <source>
        <dbReference type="ARBA" id="ARBA00022670"/>
    </source>
</evidence>
<accession>A0A811K3L2</accession>
<comment type="caution">
    <text evidence="11">The sequence shown here is derived from an EMBL/GenBank/DDBJ whole genome shotgun (WGS) entry which is preliminary data.</text>
</comment>
<sequence length="725" mass="83503">MWTKISCILLAILTHVTAKSTQNRVSYVPPAIFQVGTGNGYHKAADLFKNSINTTVDPCDDFFEYACGTWITSNEIPKDLTSYGHFSELREKVNKEMKELYESPEVSSSAAINKLKQFYQACMDTDHLNQQKSQKLIAEVKNFGYWPILWPEEWNKDDFDITKTLINFGLSRALDVFIDVYVSHDQRNVTRRILHFDQGGLGLGSSARDYYLNETKYAKQLKAYEKYINGKIALIAEDAGVNRSSEAIAADVKEVISFEKEFAQILVSEDDRRNYTKMYNLKKLADLKELLPIIDWSKYFDALMPDDMKDYLETNPDVIVNELEFFTRLTALIKKTDNKVIANYMFWRFTSGWSLQLDERFEDVTQSFMKEFVGKQTRSPRWKDCESAVNSRLTYASGAMYVRKYFKNEDRNAAQEMVKDLREAFRTMLEENTWMKAETKQYALKKAEEMQALIGYPDFVFNDTELDEYYGLLNTTKDEDYADLIKEYSIWAQHKAFRRLKEVVDRTEFGTSSAVVNAFYSSVKNGITFPAAILQAPFFDRTFPKAVNYGGIGSVIGHEITHGFDDTGSQFDAKGNLHNWWDAETENHFKNLTKCIVDQYGSYEVEGTGLKINGILTQGENIADNGGIRQAYRAYINYIRKLGHEEKRLPGFEDYTNNQMFFIGYAQSWCGHAKPEATVRQLIIDPHSPMRFRVNGVVANQPEFANAFRCKAGAPMNPEKRCQVW</sequence>
<dbReference type="Gene3D" id="1.10.1380.10">
    <property type="entry name" value="Neutral endopeptidase , domain2"/>
    <property type="match status" value="1"/>
</dbReference>
<comment type="similarity">
    <text evidence="2">Belongs to the peptidase M13 family.</text>
</comment>
<keyword evidence="12" id="KW-1185">Reference proteome</keyword>